<dbReference type="CDD" id="cd05233">
    <property type="entry name" value="SDR_c"/>
    <property type="match status" value="1"/>
</dbReference>
<evidence type="ECO:0000313" key="3">
    <source>
        <dbReference type="EMBL" id="VDG27581.1"/>
    </source>
</evidence>
<dbReference type="Pfam" id="PF13561">
    <property type="entry name" value="adh_short_C2"/>
    <property type="match status" value="1"/>
</dbReference>
<dbReference type="GO" id="GO:0016491">
    <property type="term" value="F:oxidoreductase activity"/>
    <property type="evidence" value="ECO:0007669"/>
    <property type="project" value="UniProtKB-KW"/>
</dbReference>
<protein>
    <submittedName>
        <fullName evidence="3">3-ketoacyl-(Acyl-carrier-protein) reductase [Lactobacillus plantarum JDM1]</fullName>
    </submittedName>
</protein>
<dbReference type="PRINTS" id="PR00081">
    <property type="entry name" value="GDHRDH"/>
</dbReference>
<dbReference type="AlphaFoldDB" id="A0A660DWS9"/>
<dbReference type="InterPro" id="IPR002347">
    <property type="entry name" value="SDR_fam"/>
</dbReference>
<sequence length="248" mass="25798">MQFSEYAGQTVLITGAASGIGLAQVNAFRAQGANVIAIDRQAQPDSLGAGADLSYQVADVTDEAALVAAIHAGIDQLGQPQIVCNTAGRLDGYRPTLETSLADWQRILATDLTSQFIVTNTVLPAMLTQQHGVFVNMASIAGLVAGGGGAAYTAAKHAIIGYTKQLDLDYAGQGIRANCIAPGAIDTPMNAADFAGDGKMAKWVASETPAKRWAKPEEVADLALFLASCHADYIHGTVVPIDGGWLEK</sequence>
<dbReference type="PANTHER" id="PTHR24321">
    <property type="entry name" value="DEHYDROGENASES, SHORT CHAIN"/>
    <property type="match status" value="1"/>
</dbReference>
<proteinExistence type="inferred from homology"/>
<dbReference type="Proteomes" id="UP000289996">
    <property type="component" value="Unassembled WGS sequence"/>
</dbReference>
<evidence type="ECO:0000313" key="4">
    <source>
        <dbReference type="Proteomes" id="UP000289996"/>
    </source>
</evidence>
<reference evidence="3 4" key="1">
    <citation type="submission" date="2018-11" db="EMBL/GenBank/DDBJ databases">
        <authorList>
            <person name="Wuyts S."/>
        </authorList>
    </citation>
    <scope>NUCLEOTIDE SEQUENCE [LARGE SCALE GENOMIC DNA]</scope>
    <source>
        <strain evidence="3">Lactobacillus mudanjiangensis AMBF249</strain>
    </source>
</reference>
<dbReference type="EMBL" id="UYIG01000035">
    <property type="protein sequence ID" value="VDG27581.1"/>
    <property type="molecule type" value="Genomic_DNA"/>
</dbReference>
<dbReference type="Gene3D" id="3.40.50.720">
    <property type="entry name" value="NAD(P)-binding Rossmann-like Domain"/>
    <property type="match status" value="1"/>
</dbReference>
<dbReference type="RefSeq" id="WP_130851445.1">
    <property type="nucleotide sequence ID" value="NZ_UYIG01000035.1"/>
</dbReference>
<dbReference type="PRINTS" id="PR00080">
    <property type="entry name" value="SDRFAMILY"/>
</dbReference>
<dbReference type="NCBIfam" id="NF005118">
    <property type="entry name" value="PRK06550.1"/>
    <property type="match status" value="1"/>
</dbReference>
<dbReference type="FunFam" id="3.40.50.720:FF:000084">
    <property type="entry name" value="Short-chain dehydrogenase reductase"/>
    <property type="match status" value="1"/>
</dbReference>
<dbReference type="SUPFAM" id="SSF51735">
    <property type="entry name" value="NAD(P)-binding Rossmann-fold domains"/>
    <property type="match status" value="1"/>
</dbReference>
<evidence type="ECO:0000256" key="2">
    <source>
        <dbReference type="ARBA" id="ARBA00023002"/>
    </source>
</evidence>
<organism evidence="3 4">
    <name type="scientific">Lactiplantibacillus mudanjiangensis</name>
    <dbReference type="NCBI Taxonomy" id="1296538"/>
    <lineage>
        <taxon>Bacteria</taxon>
        <taxon>Bacillati</taxon>
        <taxon>Bacillota</taxon>
        <taxon>Bacilli</taxon>
        <taxon>Lactobacillales</taxon>
        <taxon>Lactobacillaceae</taxon>
        <taxon>Lactiplantibacillus</taxon>
    </lineage>
</organism>
<name>A0A660DWS9_9LACO</name>
<dbReference type="PANTHER" id="PTHR24321:SF8">
    <property type="entry name" value="ESTRADIOL 17-BETA-DEHYDROGENASE 8-RELATED"/>
    <property type="match status" value="1"/>
</dbReference>
<dbReference type="OrthoDB" id="9803333at2"/>
<keyword evidence="2" id="KW-0560">Oxidoreductase</keyword>
<evidence type="ECO:0000256" key="1">
    <source>
        <dbReference type="ARBA" id="ARBA00006484"/>
    </source>
</evidence>
<dbReference type="GO" id="GO:0008206">
    <property type="term" value="P:bile acid metabolic process"/>
    <property type="evidence" value="ECO:0007669"/>
    <property type="project" value="UniProtKB-ARBA"/>
</dbReference>
<comment type="similarity">
    <text evidence="1">Belongs to the short-chain dehydrogenases/reductases (SDR) family.</text>
</comment>
<accession>A0A660DWS9</accession>
<gene>
    <name evidence="3" type="ORF">MUDAN_MDHGFNIF_02427</name>
</gene>
<dbReference type="InterPro" id="IPR036291">
    <property type="entry name" value="NAD(P)-bd_dom_sf"/>
</dbReference>
<keyword evidence="4" id="KW-1185">Reference proteome</keyword>